<sequence>MHRLLASLLIFTALLGLPARAANITTVTHDGVTRVIVIAGVIAPGDAQKFANIALMTEDAVVALASDGGALKEALDIGRAIRLKGFSTYVTANSRCASACALIWLAGVPRLMASSARVGFHAAYYDLAGVKEVSASGNAIVGSYLNTLGLPEKAVLSLTSAPPTSVRWFSPAQVRGNGIEVTVKDLDGSSEGGVTEQAQTPKTTEVTKDVSSLGVGPAATPADVEAQARNFAARYLTYENEEAARSLALISDVYDDKVSHFGKMKTRQEVLASHARFVTRWPNRKQSLKPGSVIVLCKVPQAQCMVDALIDWEVASGSTRSKGVSTWHLVLNRQSDRFSIVAVDGKVIERRNMSSERNRGPCFRSFCPFDLALR</sequence>
<dbReference type="Proteomes" id="UP000623250">
    <property type="component" value="Unassembled WGS sequence"/>
</dbReference>
<dbReference type="Gene3D" id="3.90.226.10">
    <property type="entry name" value="2-enoyl-CoA Hydratase, Chain A, domain 1"/>
    <property type="match status" value="1"/>
</dbReference>
<accession>A0A8I1KGB9</accession>
<evidence type="ECO:0000256" key="1">
    <source>
        <dbReference type="SAM" id="SignalP"/>
    </source>
</evidence>
<feature type="signal peptide" evidence="1">
    <location>
        <begin position="1"/>
        <end position="21"/>
    </location>
</feature>
<proteinExistence type="predicted"/>
<evidence type="ECO:0000313" key="2">
    <source>
        <dbReference type="EMBL" id="MBJ7542590.1"/>
    </source>
</evidence>
<gene>
    <name evidence="2" type="ORF">JDN41_03360</name>
</gene>
<dbReference type="SUPFAM" id="SSF52096">
    <property type="entry name" value="ClpP/crotonase"/>
    <property type="match status" value="1"/>
</dbReference>
<dbReference type="InterPro" id="IPR029045">
    <property type="entry name" value="ClpP/crotonase-like_dom_sf"/>
</dbReference>
<feature type="chain" id="PRO_5034525791" evidence="1">
    <location>
        <begin position="22"/>
        <end position="374"/>
    </location>
</feature>
<dbReference type="RefSeq" id="WP_052037392.1">
    <property type="nucleotide sequence ID" value="NZ_JAEMUK010000007.1"/>
</dbReference>
<organism evidence="2 3">
    <name type="scientific">Rhodomicrobium udaipurense</name>
    <dbReference type="NCBI Taxonomy" id="1202716"/>
    <lineage>
        <taxon>Bacteria</taxon>
        <taxon>Pseudomonadati</taxon>
        <taxon>Pseudomonadota</taxon>
        <taxon>Alphaproteobacteria</taxon>
        <taxon>Hyphomicrobiales</taxon>
        <taxon>Hyphomicrobiaceae</taxon>
        <taxon>Rhodomicrobium</taxon>
    </lineage>
</organism>
<dbReference type="EMBL" id="JAEMUK010000007">
    <property type="protein sequence ID" value="MBJ7542590.1"/>
    <property type="molecule type" value="Genomic_DNA"/>
</dbReference>
<name>A0A8I1KGB9_9HYPH</name>
<reference evidence="2 3" key="1">
    <citation type="submission" date="2020-12" db="EMBL/GenBank/DDBJ databases">
        <title>Revised draft genomes of Rhodomicrobium vannielii ATCC 17100 and Rhodomicrobium udaipurense JA643.</title>
        <authorList>
            <person name="Conners E.M."/>
            <person name="Davenport E.J."/>
            <person name="Bose A."/>
        </authorList>
    </citation>
    <scope>NUCLEOTIDE SEQUENCE [LARGE SCALE GENOMIC DNA]</scope>
    <source>
        <strain evidence="2 3">JA643</strain>
    </source>
</reference>
<dbReference type="AlphaFoldDB" id="A0A8I1KGB9"/>
<comment type="caution">
    <text evidence="2">The sequence shown here is derived from an EMBL/GenBank/DDBJ whole genome shotgun (WGS) entry which is preliminary data.</text>
</comment>
<keyword evidence="3" id="KW-1185">Reference proteome</keyword>
<protein>
    <submittedName>
        <fullName evidence="2">Uncharacterized protein</fullName>
    </submittedName>
</protein>
<evidence type="ECO:0000313" key="3">
    <source>
        <dbReference type="Proteomes" id="UP000623250"/>
    </source>
</evidence>
<keyword evidence="1" id="KW-0732">Signal</keyword>